<keyword evidence="3" id="KW-1185">Reference proteome</keyword>
<evidence type="ECO:0000313" key="3">
    <source>
        <dbReference type="Proteomes" id="UP001159363"/>
    </source>
</evidence>
<feature type="compositionally biased region" description="Basic and acidic residues" evidence="1">
    <location>
        <begin position="553"/>
        <end position="565"/>
    </location>
</feature>
<accession>A0ABQ9IDJ3</accession>
<dbReference type="EMBL" id="JARBHB010000001">
    <property type="protein sequence ID" value="KAJ8894735.1"/>
    <property type="molecule type" value="Genomic_DNA"/>
</dbReference>
<comment type="caution">
    <text evidence="2">The sequence shown here is derived from an EMBL/GenBank/DDBJ whole genome shotgun (WGS) entry which is preliminary data.</text>
</comment>
<protein>
    <submittedName>
        <fullName evidence="2">Uncharacterized protein</fullName>
    </submittedName>
</protein>
<feature type="region of interest" description="Disordered" evidence="1">
    <location>
        <begin position="202"/>
        <end position="229"/>
    </location>
</feature>
<feature type="region of interest" description="Disordered" evidence="1">
    <location>
        <begin position="553"/>
        <end position="590"/>
    </location>
</feature>
<sequence length="1096" mass="122843">METGCISTTHNEQVCDVTCRTMSYWWKSKLTSNRVQHRANSSLPHNEQVCDVTCRTMSYWWKSKLTSNRVQHRPNSSLPHNEQEKFGKPFKDKIDFICVYTVVTFAIGSGFIRHALDDYAPTIDLKKKNRIPYCQIWGDTGATANEQTSEVRLYKGLRTYIHTEDELVDRYWPMDATNLKQYDQLMYTLYQYKTVEKRDIPEKTRRATASSGSIRTCENPVTRPGIEPDSPRCEASVLKINKENILTADYRPRLDLSIIDSNDGCDMHAAVCWSWHCTAALRGYPPPLPDNGIFQQDYAPCMSSTPKLSIIRSRSIVESSNDCCVKLVLLIRHPASVYETLREGLFASKMLHLQISGSCVYSYGFFTALGRISHMIGYCVLEIFSVGRPDGWRSSCQALIGKRSSKMLFASDVILLACCSCSSRMQQVTNDKIVGVSRATNSIARGQVLYELAIASRLCMIEHDITNSATCQLQCTRRQNDVTGEQHLGTPFANQRLVIQFASRYLELQGTLRCTQRSSQSDTRPVSTASCSQSENWYPHPMMVMKVSMEQRRNERVGETADPRENPPTSDIVRHDSHMRKSGVTRPGIEPGSPWWETDVKCLTDECSRENSVAYMLPLADLSSSELGRTFHLSSISFAAHDVAEDGCLPTSAAPSPRHANNMSKCRAKSVRNFPSRIAWSRVPGTRDGLSSVPCGSCPMANTRLPAWEAREQFKARQTQRRPMAEGLENFANSFWDLGAAVAERLDCSPPGKADRVTPGFSHVGIAQDDVDGRRVFSGISIGSCDLDARLHSPVYPRASDVCSLAADTESSQCYSTPASMALATCFLATFRRHQLSHYAEIAKAQRSDADLRDNLSSMRLHILCPRCQNAIAFQMCLRNALARMADSPLPEERVDTDCRLVEDQQLWVVHQCYGEGHSPLLTATATHRTLQMSSLHIPETPVYLYLHFLPLRDKGVAVGLSTSRLSLMRAKFSSHVGNLEDLPLDGGFSFVLMSPTPLHSVPVLYSPCGNDNNAHYSKVAVQEMLVEHLDIHFPNHWIGRGDPIAWPPHSPDLWLWGHSKSMVYATPLDTRDELIRRKHLHMCIATCPDGGGQLE</sequence>
<dbReference type="Proteomes" id="UP001159363">
    <property type="component" value="Chromosome 1"/>
</dbReference>
<reference evidence="2 3" key="1">
    <citation type="submission" date="2023-02" db="EMBL/GenBank/DDBJ databases">
        <title>LHISI_Scaffold_Assembly.</title>
        <authorList>
            <person name="Stuart O.P."/>
            <person name="Cleave R."/>
            <person name="Magrath M.J.L."/>
            <person name="Mikheyev A.S."/>
        </authorList>
    </citation>
    <scope>NUCLEOTIDE SEQUENCE [LARGE SCALE GENOMIC DNA]</scope>
    <source>
        <strain evidence="2">Daus_M_001</strain>
        <tissue evidence="2">Leg muscle</tissue>
    </source>
</reference>
<evidence type="ECO:0000313" key="2">
    <source>
        <dbReference type="EMBL" id="KAJ8894735.1"/>
    </source>
</evidence>
<name>A0ABQ9IDJ3_9NEOP</name>
<evidence type="ECO:0000256" key="1">
    <source>
        <dbReference type="SAM" id="MobiDB-lite"/>
    </source>
</evidence>
<gene>
    <name evidence="2" type="ORF">PR048_000042</name>
</gene>
<proteinExistence type="predicted"/>
<organism evidence="2 3">
    <name type="scientific">Dryococelus australis</name>
    <dbReference type="NCBI Taxonomy" id="614101"/>
    <lineage>
        <taxon>Eukaryota</taxon>
        <taxon>Metazoa</taxon>
        <taxon>Ecdysozoa</taxon>
        <taxon>Arthropoda</taxon>
        <taxon>Hexapoda</taxon>
        <taxon>Insecta</taxon>
        <taxon>Pterygota</taxon>
        <taxon>Neoptera</taxon>
        <taxon>Polyneoptera</taxon>
        <taxon>Phasmatodea</taxon>
        <taxon>Verophasmatodea</taxon>
        <taxon>Anareolatae</taxon>
        <taxon>Phasmatidae</taxon>
        <taxon>Eurycanthinae</taxon>
        <taxon>Dryococelus</taxon>
    </lineage>
</organism>
<feature type="compositionally biased region" description="Polar residues" evidence="1">
    <location>
        <begin position="207"/>
        <end position="216"/>
    </location>
</feature>